<evidence type="ECO:0000313" key="9">
    <source>
        <dbReference type="Proteomes" id="UP000238479"/>
    </source>
</evidence>
<organism evidence="8 9">
    <name type="scientific">Rosa chinensis</name>
    <name type="common">China rose</name>
    <dbReference type="NCBI Taxonomy" id="74649"/>
    <lineage>
        <taxon>Eukaryota</taxon>
        <taxon>Viridiplantae</taxon>
        <taxon>Streptophyta</taxon>
        <taxon>Embryophyta</taxon>
        <taxon>Tracheophyta</taxon>
        <taxon>Spermatophyta</taxon>
        <taxon>Magnoliopsida</taxon>
        <taxon>eudicotyledons</taxon>
        <taxon>Gunneridae</taxon>
        <taxon>Pentapetalae</taxon>
        <taxon>rosids</taxon>
        <taxon>fabids</taxon>
        <taxon>Rosales</taxon>
        <taxon>Rosaceae</taxon>
        <taxon>Rosoideae</taxon>
        <taxon>Rosoideae incertae sedis</taxon>
        <taxon>Rosa</taxon>
    </lineage>
</organism>
<dbReference type="InterPro" id="IPR005828">
    <property type="entry name" value="MFS_sugar_transport-like"/>
</dbReference>
<proteinExistence type="inferred from homology"/>
<dbReference type="GO" id="GO:0015144">
    <property type="term" value="F:carbohydrate transmembrane transporter activity"/>
    <property type="evidence" value="ECO:0007669"/>
    <property type="project" value="InterPro"/>
</dbReference>
<keyword evidence="3" id="KW-0813">Transport</keyword>
<dbReference type="PANTHER" id="PTHR23500">
    <property type="entry name" value="SOLUTE CARRIER FAMILY 2, FACILITATED GLUCOSE TRANSPORTER"/>
    <property type="match status" value="1"/>
</dbReference>
<evidence type="ECO:0000313" key="8">
    <source>
        <dbReference type="EMBL" id="PRQ29330.1"/>
    </source>
</evidence>
<evidence type="ECO:0000256" key="6">
    <source>
        <dbReference type="ARBA" id="ARBA00023136"/>
    </source>
</evidence>
<dbReference type="GO" id="GO:0016020">
    <property type="term" value="C:membrane"/>
    <property type="evidence" value="ECO:0007669"/>
    <property type="project" value="UniProtKB-SubCell"/>
</dbReference>
<keyword evidence="4 7" id="KW-0812">Transmembrane</keyword>
<dbReference type="Gene3D" id="1.20.1250.20">
    <property type="entry name" value="MFS general substrate transporter like domains"/>
    <property type="match status" value="1"/>
</dbReference>
<sequence>MNVITFYAPVLFKTIRFGSSASLASALITNGVNFFATFVSIGLADEFGRRFIFLEDGLQMFIYNSGRSWKCNGLEIWYWWQP</sequence>
<comment type="subcellular location">
    <subcellularLocation>
        <location evidence="1">Membrane</location>
    </subcellularLocation>
</comment>
<dbReference type="GO" id="GO:0016906">
    <property type="term" value="F:sterol 3-beta-glucosyltransferase activity"/>
    <property type="evidence" value="ECO:0007669"/>
    <property type="project" value="UniProtKB-EC"/>
</dbReference>
<dbReference type="InterPro" id="IPR045262">
    <property type="entry name" value="STP/PLT_plant"/>
</dbReference>
<evidence type="ECO:0000256" key="1">
    <source>
        <dbReference type="ARBA" id="ARBA00004370"/>
    </source>
</evidence>
<keyword evidence="9" id="KW-1185">Reference proteome</keyword>
<dbReference type="STRING" id="74649.A0A2P6Q575"/>
<keyword evidence="8" id="KW-0808">Transferase</keyword>
<reference evidence="8 9" key="1">
    <citation type="journal article" date="2018" name="Nat. Genet.">
        <title>The Rosa genome provides new insights in the design of modern roses.</title>
        <authorList>
            <person name="Bendahmane M."/>
        </authorList>
    </citation>
    <scope>NUCLEOTIDE SEQUENCE [LARGE SCALE GENOMIC DNA]</scope>
    <source>
        <strain evidence="9">cv. Old Blush</strain>
    </source>
</reference>
<dbReference type="Gramene" id="PRQ29330">
    <property type="protein sequence ID" value="PRQ29330"/>
    <property type="gene ID" value="RchiOBHm_Chr5g0012751"/>
</dbReference>
<keyword evidence="6 7" id="KW-0472">Membrane</keyword>
<dbReference type="EC" id="2.4.1.173" evidence="8"/>
<evidence type="ECO:0000256" key="2">
    <source>
        <dbReference type="ARBA" id="ARBA00010992"/>
    </source>
</evidence>
<name>A0A2P6Q575_ROSCH</name>
<gene>
    <name evidence="8" type="ORF">RchiOBHm_Chr5g0012751</name>
</gene>
<feature type="transmembrane region" description="Helical" evidence="7">
    <location>
        <begin position="20"/>
        <end position="44"/>
    </location>
</feature>
<comment type="similarity">
    <text evidence="2">Belongs to the major facilitator superfamily. Sugar transporter (TC 2.A.1.1) family.</text>
</comment>
<dbReference type="EMBL" id="PDCK01000043">
    <property type="protein sequence ID" value="PRQ29330.1"/>
    <property type="molecule type" value="Genomic_DNA"/>
</dbReference>
<dbReference type="AlphaFoldDB" id="A0A2P6Q575"/>
<evidence type="ECO:0000256" key="3">
    <source>
        <dbReference type="ARBA" id="ARBA00022448"/>
    </source>
</evidence>
<evidence type="ECO:0000256" key="7">
    <source>
        <dbReference type="SAM" id="Phobius"/>
    </source>
</evidence>
<dbReference type="InterPro" id="IPR036259">
    <property type="entry name" value="MFS_trans_sf"/>
</dbReference>
<evidence type="ECO:0000256" key="4">
    <source>
        <dbReference type="ARBA" id="ARBA00022692"/>
    </source>
</evidence>
<evidence type="ECO:0000256" key="5">
    <source>
        <dbReference type="ARBA" id="ARBA00022989"/>
    </source>
</evidence>
<protein>
    <submittedName>
        <fullName evidence="8">Putative sterol 3-beta-glucosyltransferase</fullName>
        <ecNumber evidence="8">2.4.1.173</ecNumber>
    </submittedName>
</protein>
<keyword evidence="8" id="KW-0328">Glycosyltransferase</keyword>
<accession>A0A2P6Q575</accession>
<keyword evidence="5 7" id="KW-1133">Transmembrane helix</keyword>
<dbReference type="PANTHER" id="PTHR23500:SF477">
    <property type="entry name" value="MAJOR FACILITATOR SUPERFAMILY (MFS) PROFILE DOMAIN-CONTAINING PROTEIN"/>
    <property type="match status" value="1"/>
</dbReference>
<comment type="caution">
    <text evidence="8">The sequence shown here is derived from an EMBL/GenBank/DDBJ whole genome shotgun (WGS) entry which is preliminary data.</text>
</comment>
<dbReference type="Proteomes" id="UP000238479">
    <property type="component" value="Chromosome 5"/>
</dbReference>
<dbReference type="Pfam" id="PF00083">
    <property type="entry name" value="Sugar_tr"/>
    <property type="match status" value="1"/>
</dbReference>